<evidence type="ECO:0000256" key="2">
    <source>
        <dbReference type="SAM" id="Phobius"/>
    </source>
</evidence>
<name>A0A3D9VEI8_THECX</name>
<reference evidence="4 5" key="1">
    <citation type="submission" date="2018-08" db="EMBL/GenBank/DDBJ databases">
        <title>Sequencing the genomes of 1000 actinobacteria strains.</title>
        <authorList>
            <person name="Klenk H.-P."/>
        </authorList>
    </citation>
    <scope>NUCLEOTIDE SEQUENCE [LARGE SCALE GENOMIC DNA]</scope>
    <source>
        <strain evidence="4 5">DSM 22891</strain>
    </source>
</reference>
<dbReference type="RefSeq" id="WP_115850979.1">
    <property type="nucleotide sequence ID" value="NZ_QTUC01000001.1"/>
</dbReference>
<dbReference type="Pfam" id="PF14258">
    <property type="entry name" value="DUF4350"/>
    <property type="match status" value="1"/>
</dbReference>
<dbReference type="EMBL" id="QTUC01000001">
    <property type="protein sequence ID" value="REF37535.1"/>
    <property type="molecule type" value="Genomic_DNA"/>
</dbReference>
<keyword evidence="2" id="KW-0812">Transmembrane</keyword>
<dbReference type="AlphaFoldDB" id="A0A3D9VEI8"/>
<keyword evidence="5" id="KW-1185">Reference proteome</keyword>
<proteinExistence type="predicted"/>
<keyword evidence="2" id="KW-0472">Membrane</keyword>
<sequence>MTSWSADPGVVERWRRWRVPVAIALVIVLGGITLAVLQGRSSGGPLDPQSAQRPGTRALAVLLEDRGVDVTRTRTLASTLDRLDDDTTLVVTHPSMLTDAQLRTLARAPSPHVVLLEPDEDALTVFAPDVVPAGDAFPRTREPGCALRAATRAGSVRTEGSTYRAPAASRAVVCYGDGTRGALVRLSDAPIPGSTRTRIVDAVGSASSFTNAHLAEEGNAALALNLLGSREQLVWYVPSPADLPTPGSASPEQPPDVLDLLPEPLRFALAQGVVAIALLMLARARRLGPVVTEPLPVVVRASETVEGLARLYHRARARDRAAAALRGATRARLTTLLGLPRQADLDAVARAAAARTGRPPTEVARLLGGTVDETTGESSRPTTPPSTVHHAVTDDAALVRLADDLDTLEQEVRRS</sequence>
<organism evidence="4 5">
    <name type="scientific">Thermasporomyces composti</name>
    <dbReference type="NCBI Taxonomy" id="696763"/>
    <lineage>
        <taxon>Bacteria</taxon>
        <taxon>Bacillati</taxon>
        <taxon>Actinomycetota</taxon>
        <taxon>Actinomycetes</taxon>
        <taxon>Propionibacteriales</taxon>
        <taxon>Nocardioidaceae</taxon>
        <taxon>Thermasporomyces</taxon>
    </lineage>
</organism>
<evidence type="ECO:0000313" key="4">
    <source>
        <dbReference type="EMBL" id="REF37535.1"/>
    </source>
</evidence>
<feature type="region of interest" description="Disordered" evidence="1">
    <location>
        <begin position="368"/>
        <end position="390"/>
    </location>
</feature>
<gene>
    <name evidence="4" type="ORF">DFJ64_2979</name>
</gene>
<dbReference type="Proteomes" id="UP000256485">
    <property type="component" value="Unassembled WGS sequence"/>
</dbReference>
<dbReference type="InterPro" id="IPR025646">
    <property type="entry name" value="DUF4350"/>
</dbReference>
<dbReference type="OrthoDB" id="5241668at2"/>
<comment type="caution">
    <text evidence="4">The sequence shown here is derived from an EMBL/GenBank/DDBJ whole genome shotgun (WGS) entry which is preliminary data.</text>
</comment>
<evidence type="ECO:0000259" key="3">
    <source>
        <dbReference type="Pfam" id="PF14258"/>
    </source>
</evidence>
<evidence type="ECO:0000256" key="1">
    <source>
        <dbReference type="SAM" id="MobiDB-lite"/>
    </source>
</evidence>
<protein>
    <submittedName>
        <fullName evidence="4">Uncharacterized protein DUF4350</fullName>
    </submittedName>
</protein>
<accession>A0A3D9VEI8</accession>
<feature type="transmembrane region" description="Helical" evidence="2">
    <location>
        <begin position="17"/>
        <end position="37"/>
    </location>
</feature>
<feature type="compositionally biased region" description="Polar residues" evidence="1">
    <location>
        <begin position="372"/>
        <end position="381"/>
    </location>
</feature>
<feature type="domain" description="DUF4350" evidence="3">
    <location>
        <begin position="48"/>
        <end position="227"/>
    </location>
</feature>
<keyword evidence="2" id="KW-1133">Transmembrane helix</keyword>
<evidence type="ECO:0000313" key="5">
    <source>
        <dbReference type="Proteomes" id="UP000256485"/>
    </source>
</evidence>